<reference evidence="3" key="1">
    <citation type="submission" date="2016-06" db="EMBL/GenBank/DDBJ databases">
        <title>Parallel loss of symbiosis genes in relatives of nitrogen-fixing non-legume Parasponia.</title>
        <authorList>
            <person name="Van Velzen R."/>
            <person name="Holmer R."/>
            <person name="Bu F."/>
            <person name="Rutten L."/>
            <person name="Van Zeijl A."/>
            <person name="Liu W."/>
            <person name="Santuari L."/>
            <person name="Cao Q."/>
            <person name="Sharma T."/>
            <person name="Shen D."/>
            <person name="Roswanjaya Y."/>
            <person name="Wardhani T."/>
            <person name="Kalhor M.S."/>
            <person name="Jansen J."/>
            <person name="Van den Hoogen J."/>
            <person name="Gungor B."/>
            <person name="Hartog M."/>
            <person name="Hontelez J."/>
            <person name="Verver J."/>
            <person name="Yang W.-C."/>
            <person name="Schijlen E."/>
            <person name="Repin R."/>
            <person name="Schilthuizen M."/>
            <person name="Schranz E."/>
            <person name="Heidstra R."/>
            <person name="Miyata K."/>
            <person name="Fedorova E."/>
            <person name="Kohlen W."/>
            <person name="Bisseling T."/>
            <person name="Smit S."/>
            <person name="Geurts R."/>
        </authorList>
    </citation>
    <scope>NUCLEOTIDE SEQUENCE [LARGE SCALE GENOMIC DNA]</scope>
    <source>
        <strain evidence="3">cv. WU1-14</strain>
    </source>
</reference>
<evidence type="ECO:0000313" key="2">
    <source>
        <dbReference type="EMBL" id="PON35955.1"/>
    </source>
</evidence>
<proteinExistence type="predicted"/>
<keyword evidence="1" id="KW-0732">Signal</keyword>
<feature type="signal peptide" evidence="1">
    <location>
        <begin position="1"/>
        <end position="25"/>
    </location>
</feature>
<evidence type="ECO:0000313" key="3">
    <source>
        <dbReference type="Proteomes" id="UP000237105"/>
    </source>
</evidence>
<organism evidence="2 3">
    <name type="scientific">Parasponia andersonii</name>
    <name type="common">Sponia andersonii</name>
    <dbReference type="NCBI Taxonomy" id="3476"/>
    <lineage>
        <taxon>Eukaryota</taxon>
        <taxon>Viridiplantae</taxon>
        <taxon>Streptophyta</taxon>
        <taxon>Embryophyta</taxon>
        <taxon>Tracheophyta</taxon>
        <taxon>Spermatophyta</taxon>
        <taxon>Magnoliopsida</taxon>
        <taxon>eudicotyledons</taxon>
        <taxon>Gunneridae</taxon>
        <taxon>Pentapetalae</taxon>
        <taxon>rosids</taxon>
        <taxon>fabids</taxon>
        <taxon>Rosales</taxon>
        <taxon>Cannabaceae</taxon>
        <taxon>Parasponia</taxon>
    </lineage>
</organism>
<comment type="caution">
    <text evidence="2">The sequence shown here is derived from an EMBL/GenBank/DDBJ whole genome shotgun (WGS) entry which is preliminary data.</text>
</comment>
<dbReference type="OrthoDB" id="10428876at2759"/>
<gene>
    <name evidence="2" type="ORF">PanWU01x14_332030</name>
</gene>
<dbReference type="Proteomes" id="UP000237105">
    <property type="component" value="Unassembled WGS sequence"/>
</dbReference>
<keyword evidence="3" id="KW-1185">Reference proteome</keyword>
<dbReference type="EMBL" id="JXTB01000589">
    <property type="protein sequence ID" value="PON35955.1"/>
    <property type="molecule type" value="Genomic_DNA"/>
</dbReference>
<dbReference type="AlphaFoldDB" id="A0A2P5AHE0"/>
<accession>A0A2P5AHE0</accession>
<name>A0A2P5AHE0_PARAD</name>
<sequence length="108" mass="12220">MRGFVTSTIMVLIFMLTLRLCVLHAKCGSPSTPHSELPYDIDNIVNNTNNSNNKVEIITMTMMMMMNMMDIDNRAPCYLSLPTLHRDSSIYNISFTLLDGLLAICRKS</sequence>
<feature type="chain" id="PRO_5015187297" evidence="1">
    <location>
        <begin position="26"/>
        <end position="108"/>
    </location>
</feature>
<evidence type="ECO:0000256" key="1">
    <source>
        <dbReference type="SAM" id="SignalP"/>
    </source>
</evidence>
<protein>
    <submittedName>
        <fullName evidence="2">Uncharacterized protein</fullName>
    </submittedName>
</protein>